<evidence type="ECO:0000313" key="5">
    <source>
        <dbReference type="Proteomes" id="UP000478052"/>
    </source>
</evidence>
<dbReference type="Gene3D" id="4.10.60.10">
    <property type="entry name" value="Zinc finger, CCHC-type"/>
    <property type="match status" value="1"/>
</dbReference>
<sequence length="499" mass="56781">MQTIPKFNGESGDTDIASEWLNALNTAALLNKWSDECTLEAGRSQLEGAAKKWYLSHMSELNTVSAFTAAFKAIFTSRESVTETWKKMYERVQHRDETAFAYFHDKVRMCRRLQLNAAETKKMICVGLHSREMSTALLSNGHVDEAELLTDIRTYMEVEANRCERFQSTATHKKRNQSSWSNKVPDTNRKEEEVTTKTNTTRRDKEGPRCYNCQFYGHITRDCTQPRKPMHCKKCDKSGHTAKYCRANVPEVNLVGTQNKSQVTCYIKKVRINEHDEPVKGLVDTGSAYSILRKSIAVRYGLRVEPKKISMWVYGNTQSVESVGEAWATISIDQVSERVPLIVVDDQKQNYDVIIGKTFTECKEATFIKTNDQLLFAYVGEVVFIRRPPEVTGESTKLQSKYRGPLVVSEILPNDVYKVTSLQNEGGRRYSTTVHVSHIKGYHLPEAEAEEGPVIEEGPSIKDELSTEDVSEAGGVVKQSRRQSGRQRRPTQKLQDYIY</sequence>
<dbReference type="InterPro" id="IPR001878">
    <property type="entry name" value="Znf_CCHC"/>
</dbReference>
<protein>
    <recommendedName>
        <fullName evidence="3">CCHC-type domain-containing protein</fullName>
    </recommendedName>
</protein>
<feature type="region of interest" description="Disordered" evidence="2">
    <location>
        <begin position="449"/>
        <end position="499"/>
    </location>
</feature>
<dbReference type="SUPFAM" id="SSF50630">
    <property type="entry name" value="Acid proteases"/>
    <property type="match status" value="1"/>
</dbReference>
<feature type="domain" description="CCHC-type" evidence="3">
    <location>
        <begin position="209"/>
        <end position="225"/>
    </location>
</feature>
<dbReference type="SMART" id="SM00343">
    <property type="entry name" value="ZnF_C2HC"/>
    <property type="match status" value="2"/>
</dbReference>
<dbReference type="AlphaFoldDB" id="A0A6G0VPG8"/>
<dbReference type="OrthoDB" id="6611717at2759"/>
<gene>
    <name evidence="4" type="ORF">FWK35_00037460</name>
</gene>
<feature type="region of interest" description="Disordered" evidence="2">
    <location>
        <begin position="169"/>
        <end position="205"/>
    </location>
</feature>
<dbReference type="PROSITE" id="PS50158">
    <property type="entry name" value="ZF_CCHC"/>
    <property type="match status" value="1"/>
</dbReference>
<keyword evidence="5" id="KW-1185">Reference proteome</keyword>
<keyword evidence="1" id="KW-0863">Zinc-finger</keyword>
<proteinExistence type="predicted"/>
<feature type="compositionally biased region" description="Basic and acidic residues" evidence="2">
    <location>
        <begin position="186"/>
        <end position="205"/>
    </location>
</feature>
<dbReference type="GO" id="GO:0006508">
    <property type="term" value="P:proteolysis"/>
    <property type="evidence" value="ECO:0007669"/>
    <property type="project" value="InterPro"/>
</dbReference>
<dbReference type="InterPro" id="IPR021109">
    <property type="entry name" value="Peptidase_aspartic_dom_sf"/>
</dbReference>
<evidence type="ECO:0000259" key="3">
    <source>
        <dbReference type="PROSITE" id="PS50158"/>
    </source>
</evidence>
<dbReference type="Proteomes" id="UP000478052">
    <property type="component" value="Unassembled WGS sequence"/>
</dbReference>
<dbReference type="SUPFAM" id="SSF57756">
    <property type="entry name" value="Retrovirus zinc finger-like domains"/>
    <property type="match status" value="1"/>
</dbReference>
<name>A0A6G0VPG8_APHCR</name>
<dbReference type="CDD" id="cd00303">
    <property type="entry name" value="retropepsin_like"/>
    <property type="match status" value="1"/>
</dbReference>
<dbReference type="InterPro" id="IPR001969">
    <property type="entry name" value="Aspartic_peptidase_AS"/>
</dbReference>
<evidence type="ECO:0000256" key="2">
    <source>
        <dbReference type="SAM" id="MobiDB-lite"/>
    </source>
</evidence>
<feature type="compositionally biased region" description="Basic residues" evidence="2">
    <location>
        <begin position="479"/>
        <end position="491"/>
    </location>
</feature>
<dbReference type="PANTHER" id="PTHR33223">
    <property type="entry name" value="CCHC-TYPE DOMAIN-CONTAINING PROTEIN"/>
    <property type="match status" value="1"/>
</dbReference>
<dbReference type="Pfam" id="PF13650">
    <property type="entry name" value="Asp_protease_2"/>
    <property type="match status" value="1"/>
</dbReference>
<comment type="caution">
    <text evidence="4">The sequence shown here is derived from an EMBL/GenBank/DDBJ whole genome shotgun (WGS) entry which is preliminary data.</text>
</comment>
<dbReference type="InterPro" id="IPR036875">
    <property type="entry name" value="Znf_CCHC_sf"/>
</dbReference>
<dbReference type="PROSITE" id="PS00141">
    <property type="entry name" value="ASP_PROTEASE"/>
    <property type="match status" value="1"/>
</dbReference>
<reference evidence="4 5" key="1">
    <citation type="submission" date="2019-08" db="EMBL/GenBank/DDBJ databases">
        <title>Whole genome of Aphis craccivora.</title>
        <authorList>
            <person name="Voronova N.V."/>
            <person name="Shulinski R.S."/>
            <person name="Bandarenka Y.V."/>
            <person name="Zhorov D.G."/>
            <person name="Warner D."/>
        </authorList>
    </citation>
    <scope>NUCLEOTIDE SEQUENCE [LARGE SCALE GENOMIC DNA]</scope>
    <source>
        <strain evidence="4">180601</strain>
        <tissue evidence="4">Whole Body</tissue>
    </source>
</reference>
<dbReference type="PANTHER" id="PTHR33223:SF6">
    <property type="entry name" value="CCHC-TYPE DOMAIN-CONTAINING PROTEIN"/>
    <property type="match status" value="1"/>
</dbReference>
<keyword evidence="1" id="KW-0479">Metal-binding</keyword>
<evidence type="ECO:0000313" key="4">
    <source>
        <dbReference type="EMBL" id="KAF0703346.1"/>
    </source>
</evidence>
<dbReference type="GO" id="GO:0003676">
    <property type="term" value="F:nucleic acid binding"/>
    <property type="evidence" value="ECO:0007669"/>
    <property type="project" value="InterPro"/>
</dbReference>
<evidence type="ECO:0000256" key="1">
    <source>
        <dbReference type="PROSITE-ProRule" id="PRU00047"/>
    </source>
</evidence>
<dbReference type="GO" id="GO:0008270">
    <property type="term" value="F:zinc ion binding"/>
    <property type="evidence" value="ECO:0007669"/>
    <property type="project" value="UniProtKB-KW"/>
</dbReference>
<dbReference type="EMBL" id="VUJU01013933">
    <property type="protein sequence ID" value="KAF0703346.1"/>
    <property type="molecule type" value="Genomic_DNA"/>
</dbReference>
<keyword evidence="1" id="KW-0862">Zinc</keyword>
<dbReference type="GO" id="GO:0004190">
    <property type="term" value="F:aspartic-type endopeptidase activity"/>
    <property type="evidence" value="ECO:0007669"/>
    <property type="project" value="InterPro"/>
</dbReference>
<dbReference type="Gene3D" id="2.40.70.10">
    <property type="entry name" value="Acid Proteases"/>
    <property type="match status" value="1"/>
</dbReference>
<accession>A0A6G0VPG8</accession>
<organism evidence="4 5">
    <name type="scientific">Aphis craccivora</name>
    <name type="common">Cowpea aphid</name>
    <dbReference type="NCBI Taxonomy" id="307492"/>
    <lineage>
        <taxon>Eukaryota</taxon>
        <taxon>Metazoa</taxon>
        <taxon>Ecdysozoa</taxon>
        <taxon>Arthropoda</taxon>
        <taxon>Hexapoda</taxon>
        <taxon>Insecta</taxon>
        <taxon>Pterygota</taxon>
        <taxon>Neoptera</taxon>
        <taxon>Paraneoptera</taxon>
        <taxon>Hemiptera</taxon>
        <taxon>Sternorrhyncha</taxon>
        <taxon>Aphidomorpha</taxon>
        <taxon>Aphidoidea</taxon>
        <taxon>Aphididae</taxon>
        <taxon>Aphidini</taxon>
        <taxon>Aphis</taxon>
        <taxon>Aphis</taxon>
    </lineage>
</organism>